<reference evidence="1 2" key="1">
    <citation type="submission" date="2017-03" db="EMBL/GenBank/DDBJ databases">
        <title>Genome of strain Rhizobium sp. CNPSo 668.</title>
        <authorList>
            <person name="Ribeiro R."/>
        </authorList>
    </citation>
    <scope>NUCLEOTIDE SEQUENCE [LARGE SCALE GENOMIC DNA]</scope>
    <source>
        <strain evidence="1 2">CNPSo 668</strain>
    </source>
</reference>
<dbReference type="EMBL" id="MXPU01000031">
    <property type="protein sequence ID" value="OWO90024.1"/>
    <property type="molecule type" value="Genomic_DNA"/>
</dbReference>
<evidence type="ECO:0000313" key="1">
    <source>
        <dbReference type="EMBL" id="OWO90024.1"/>
    </source>
</evidence>
<sequence length="146" mass="15891">MTSIGSQTIFSKLNANCNETAKALCKIRRDASLECSRHFDALEASAAERPIEATIAAKLDHRGCPLGRCALGLAENSGRYVVASTAGIRQLIEVLRPHGAIWVGVSVGEFQEAHTLSSPRPPRLALTMRASKTSWLSNGRRFRCTR</sequence>
<proteinExistence type="predicted"/>
<name>A0A246DLC0_9HYPH</name>
<accession>A0A246DLC0</accession>
<comment type="caution">
    <text evidence="1">The sequence shown here is derived from an EMBL/GenBank/DDBJ whole genome shotgun (WGS) entry which is preliminary data.</text>
</comment>
<organism evidence="1 2">
    <name type="scientific">Rhizobium esperanzae</name>
    <dbReference type="NCBI Taxonomy" id="1967781"/>
    <lineage>
        <taxon>Bacteria</taxon>
        <taxon>Pseudomonadati</taxon>
        <taxon>Pseudomonadota</taxon>
        <taxon>Alphaproteobacteria</taxon>
        <taxon>Hyphomicrobiales</taxon>
        <taxon>Rhizobiaceae</taxon>
        <taxon>Rhizobium/Agrobacterium group</taxon>
        <taxon>Rhizobium</taxon>
    </lineage>
</organism>
<evidence type="ECO:0000313" key="2">
    <source>
        <dbReference type="Proteomes" id="UP000197269"/>
    </source>
</evidence>
<protein>
    <submittedName>
        <fullName evidence="1">Uncharacterized protein</fullName>
    </submittedName>
</protein>
<gene>
    <name evidence="1" type="ORF">B5E41_28950</name>
</gene>
<dbReference type="Proteomes" id="UP000197269">
    <property type="component" value="Unassembled WGS sequence"/>
</dbReference>
<dbReference type="AlphaFoldDB" id="A0A246DLC0"/>